<name>A0AAW0EZY3_9TRYP</name>
<proteinExistence type="predicted"/>
<evidence type="ECO:0000313" key="3">
    <source>
        <dbReference type="Proteomes" id="UP001430356"/>
    </source>
</evidence>
<sequence length="226" mass="24541">MSSNAAAAASLVVVKGRREGELEITQYPTKLTCSFNVALAEEALQQQQQQQQQRDPLYVLYRLRVKESSILFSKTYGLLGRDAASPTPPSAWDSIVLYAQPAVMEMGRLSTIRVEYIAVGAAEARELLSCGELEKEVCRPFFTRGGTRHYEVKCTFRTASPTSSQKDGKRGRGGAAEPSSGSRRSTTLTVVALATTVCVLAGVVLARRRGVSLEGLARAVRRRGAE</sequence>
<gene>
    <name evidence="2" type="ORF">NESM_000872300</name>
</gene>
<keyword evidence="3" id="KW-1185">Reference proteome</keyword>
<reference evidence="2 3" key="1">
    <citation type="journal article" date="2021" name="MBio">
        <title>A New Model Trypanosomatid, Novymonas esmeraldas: Genomic Perception of Its 'Candidatus Pandoraea novymonadis' Endosymbiont.</title>
        <authorList>
            <person name="Zakharova A."/>
            <person name="Saura A."/>
            <person name="Butenko A."/>
            <person name="Podesvova L."/>
            <person name="Warmusova S."/>
            <person name="Kostygov A.Y."/>
            <person name="Nenarokova A."/>
            <person name="Lukes J."/>
            <person name="Opperdoes F.R."/>
            <person name="Yurchenko V."/>
        </authorList>
    </citation>
    <scope>NUCLEOTIDE SEQUENCE [LARGE SCALE GENOMIC DNA]</scope>
    <source>
        <strain evidence="2 3">E262AT.01</strain>
    </source>
</reference>
<organism evidence="2 3">
    <name type="scientific">Novymonas esmeraldas</name>
    <dbReference type="NCBI Taxonomy" id="1808958"/>
    <lineage>
        <taxon>Eukaryota</taxon>
        <taxon>Discoba</taxon>
        <taxon>Euglenozoa</taxon>
        <taxon>Kinetoplastea</taxon>
        <taxon>Metakinetoplastina</taxon>
        <taxon>Trypanosomatida</taxon>
        <taxon>Trypanosomatidae</taxon>
        <taxon>Novymonas</taxon>
    </lineage>
</organism>
<accession>A0AAW0EZY3</accession>
<evidence type="ECO:0000313" key="2">
    <source>
        <dbReference type="EMBL" id="KAK7199041.1"/>
    </source>
</evidence>
<dbReference type="AlphaFoldDB" id="A0AAW0EZY3"/>
<feature type="region of interest" description="Disordered" evidence="1">
    <location>
        <begin position="160"/>
        <end position="183"/>
    </location>
</feature>
<protein>
    <submittedName>
        <fullName evidence="2">Uncharacterized protein</fullName>
    </submittedName>
</protein>
<evidence type="ECO:0000256" key="1">
    <source>
        <dbReference type="SAM" id="MobiDB-lite"/>
    </source>
</evidence>
<dbReference type="Proteomes" id="UP001430356">
    <property type="component" value="Unassembled WGS sequence"/>
</dbReference>
<dbReference type="EMBL" id="JAECZO010000204">
    <property type="protein sequence ID" value="KAK7199041.1"/>
    <property type="molecule type" value="Genomic_DNA"/>
</dbReference>
<comment type="caution">
    <text evidence="2">The sequence shown here is derived from an EMBL/GenBank/DDBJ whole genome shotgun (WGS) entry which is preliminary data.</text>
</comment>